<dbReference type="SUPFAM" id="SSF47923">
    <property type="entry name" value="Ypt/Rab-GAP domain of gyp1p"/>
    <property type="match status" value="2"/>
</dbReference>
<gene>
    <name evidence="5" type="ORF">SEMRO_61_G035150.1</name>
</gene>
<feature type="compositionally biased region" description="Polar residues" evidence="3">
    <location>
        <begin position="122"/>
        <end position="135"/>
    </location>
</feature>
<keyword evidence="2" id="KW-0175">Coiled coil</keyword>
<dbReference type="InterPro" id="IPR035969">
    <property type="entry name" value="Rab-GAP_TBC_sf"/>
</dbReference>
<proteinExistence type="predicted"/>
<feature type="domain" description="Rab-GAP TBC" evidence="4">
    <location>
        <begin position="207"/>
        <end position="526"/>
    </location>
</feature>
<dbReference type="Gene3D" id="1.10.8.270">
    <property type="entry name" value="putative rabgap domain of human tbc1 domain family member 14 like domains"/>
    <property type="match status" value="1"/>
</dbReference>
<dbReference type="PANTHER" id="PTHR47219">
    <property type="entry name" value="RAB GTPASE-ACTIVATING PROTEIN 1-LIKE"/>
    <property type="match status" value="1"/>
</dbReference>
<comment type="caution">
    <text evidence="5">The sequence shown here is derived from an EMBL/GenBank/DDBJ whole genome shotgun (WGS) entry which is preliminary data.</text>
</comment>
<dbReference type="OrthoDB" id="294251at2759"/>
<dbReference type="InterPro" id="IPR050302">
    <property type="entry name" value="Rab_GAP_TBC_domain"/>
</dbReference>
<accession>A0A9N8DAT7</accession>
<organism evidence="5 6">
    <name type="scientific">Seminavis robusta</name>
    <dbReference type="NCBI Taxonomy" id="568900"/>
    <lineage>
        <taxon>Eukaryota</taxon>
        <taxon>Sar</taxon>
        <taxon>Stramenopiles</taxon>
        <taxon>Ochrophyta</taxon>
        <taxon>Bacillariophyta</taxon>
        <taxon>Bacillariophyceae</taxon>
        <taxon>Bacillariophycidae</taxon>
        <taxon>Naviculales</taxon>
        <taxon>Naviculaceae</taxon>
        <taxon>Seminavis</taxon>
    </lineage>
</organism>
<dbReference type="FunFam" id="1.10.472.80:FF:000027">
    <property type="entry name" value="GTPase activating protein (Evi5)"/>
    <property type="match status" value="1"/>
</dbReference>
<dbReference type="Gene3D" id="1.10.472.80">
    <property type="entry name" value="Ypt/Rab-GAP domain of gyp1p, domain 3"/>
    <property type="match status" value="1"/>
</dbReference>
<keyword evidence="6" id="KW-1185">Reference proteome</keyword>
<dbReference type="EMBL" id="CAICTM010000060">
    <property type="protein sequence ID" value="CAB9499462.1"/>
    <property type="molecule type" value="Genomic_DNA"/>
</dbReference>
<evidence type="ECO:0000259" key="4">
    <source>
        <dbReference type="PROSITE" id="PS50086"/>
    </source>
</evidence>
<dbReference type="Pfam" id="PF00566">
    <property type="entry name" value="RabGAP-TBC"/>
    <property type="match status" value="1"/>
</dbReference>
<dbReference type="SMART" id="SM00164">
    <property type="entry name" value="TBC"/>
    <property type="match status" value="1"/>
</dbReference>
<dbReference type="FunFam" id="1.10.10.750:FF:000003">
    <property type="entry name" value="GTPase activating protein (Evi5)"/>
    <property type="match status" value="1"/>
</dbReference>
<sequence>MNCSGKNARPPRSQIFVLAVKEHTVVVIVQPTQGAERHRHKKTFKGRAQVAVFHHSSSRGSCFMTFISSRRDQDRIPIPLKRTPHQMPPNTVKSSSDHGGVKGNNNSSMSSNNKKPDGYQRAASTGHSPTSVQNQRVDRFGFITNIDNATGKLSSSDTAKTPPATEDIAEENKRVERREKKWNNMMASWDTTNSRRHKLVLNRLRKGLPDSMRGKVWPLLGGVPKKMREGSSTKGIYKALLKQCEQDNQHALDHMPPEGPNTSMSQGLMVRSNSFQNIQETIERDIHRTFPRHSLFYDEENHKDDLPTPKAPKNNTVAVLKPPQEEDEDDSQQGLGALCNEDLSTLIMELDFVEDKKSNKGDSSSSKSSAKNKKDKATPTKPAVPLKGTCESIVEAKGGQAALRRVLCAYSYYDRDVGYCQGMNFIAGMFITIMSEEEAFWMLVAVMNDDPCRMRGLFGKGMAETHKVLYVAEKLLHHFLPKLAKHLDKEHVHVTMYATQWLLTQYTSSFNFDLVTRVWDCFLVEGFKTIYRVMLAILQQIQPILLKKSFEEILGFFRDLPDQVEGNEIIETAMKIPLKRKHIAKYENEWLAQQQQQQDNNNDS</sequence>
<dbReference type="PROSITE" id="PS50086">
    <property type="entry name" value="TBC_RABGAP"/>
    <property type="match status" value="1"/>
</dbReference>
<dbReference type="PANTHER" id="PTHR47219:SF9">
    <property type="entry name" value="GTPASE ACTIVATING PROTEIN AND CENTROSOME-ASSOCIATED, ISOFORM B"/>
    <property type="match status" value="1"/>
</dbReference>
<feature type="compositionally biased region" description="Polar residues" evidence="3">
    <location>
        <begin position="150"/>
        <end position="159"/>
    </location>
</feature>
<dbReference type="Proteomes" id="UP001153069">
    <property type="component" value="Unassembled WGS sequence"/>
</dbReference>
<name>A0A9N8DAT7_9STRA</name>
<feature type="region of interest" description="Disordered" evidence="3">
    <location>
        <begin position="79"/>
        <end position="135"/>
    </location>
</feature>
<evidence type="ECO:0000256" key="3">
    <source>
        <dbReference type="SAM" id="MobiDB-lite"/>
    </source>
</evidence>
<evidence type="ECO:0000256" key="1">
    <source>
        <dbReference type="ARBA" id="ARBA00022468"/>
    </source>
</evidence>
<dbReference type="Gene3D" id="1.10.10.750">
    <property type="entry name" value="Ypt/Rab-GAP domain of gyp1p, domain 1"/>
    <property type="match status" value="1"/>
</dbReference>
<evidence type="ECO:0000256" key="2">
    <source>
        <dbReference type="ARBA" id="ARBA00023054"/>
    </source>
</evidence>
<feature type="region of interest" description="Disordered" evidence="3">
    <location>
        <begin position="356"/>
        <end position="383"/>
    </location>
</feature>
<protein>
    <submittedName>
        <fullName evidence="5">USP6 N-terminal-like protein</fullName>
    </submittedName>
</protein>
<dbReference type="AlphaFoldDB" id="A0A9N8DAT7"/>
<feature type="compositionally biased region" description="Low complexity" evidence="3">
    <location>
        <begin position="104"/>
        <end position="113"/>
    </location>
</feature>
<dbReference type="InterPro" id="IPR000195">
    <property type="entry name" value="Rab-GAP-TBC_dom"/>
</dbReference>
<reference evidence="5" key="1">
    <citation type="submission" date="2020-06" db="EMBL/GenBank/DDBJ databases">
        <authorList>
            <consortium name="Plant Systems Biology data submission"/>
        </authorList>
    </citation>
    <scope>NUCLEOTIDE SEQUENCE</scope>
    <source>
        <strain evidence="5">D6</strain>
    </source>
</reference>
<feature type="region of interest" description="Disordered" evidence="3">
    <location>
        <begin position="150"/>
        <end position="170"/>
    </location>
</feature>
<evidence type="ECO:0000313" key="5">
    <source>
        <dbReference type="EMBL" id="CAB9499462.1"/>
    </source>
</evidence>
<dbReference type="GO" id="GO:0031267">
    <property type="term" value="F:small GTPase binding"/>
    <property type="evidence" value="ECO:0007669"/>
    <property type="project" value="TreeGrafter"/>
</dbReference>
<keyword evidence="1" id="KW-0343">GTPase activation</keyword>
<evidence type="ECO:0000313" key="6">
    <source>
        <dbReference type="Proteomes" id="UP001153069"/>
    </source>
</evidence>
<dbReference type="GO" id="GO:0005096">
    <property type="term" value="F:GTPase activator activity"/>
    <property type="evidence" value="ECO:0007669"/>
    <property type="project" value="UniProtKB-KW"/>
</dbReference>